<dbReference type="AlphaFoldDB" id="A0A8J4C589"/>
<evidence type="ECO:0000313" key="4">
    <source>
        <dbReference type="Proteomes" id="UP000747110"/>
    </source>
</evidence>
<evidence type="ECO:0000313" key="3">
    <source>
        <dbReference type="EMBL" id="GIL74903.1"/>
    </source>
</evidence>
<dbReference type="InterPro" id="IPR032675">
    <property type="entry name" value="LRR_dom_sf"/>
</dbReference>
<dbReference type="InterPro" id="IPR051848">
    <property type="entry name" value="PGIP"/>
</dbReference>
<name>A0A8J4C589_9CHLO</name>
<dbReference type="PANTHER" id="PTHR48059:SF23">
    <property type="entry name" value="LEUCINE-RICH REPEAT-CONTAINING N-TERMINAL PLANT-TYPE DOMAIN-CONTAINING PROTEIN"/>
    <property type="match status" value="1"/>
</dbReference>
<dbReference type="SUPFAM" id="SSF52058">
    <property type="entry name" value="L domain-like"/>
    <property type="match status" value="1"/>
</dbReference>
<proteinExistence type="predicted"/>
<gene>
    <name evidence="3" type="ORF">Vretifemale_4727</name>
</gene>
<dbReference type="GO" id="GO:0005930">
    <property type="term" value="C:axoneme"/>
    <property type="evidence" value="ECO:0007669"/>
    <property type="project" value="UniProtKB-SubCell"/>
</dbReference>
<dbReference type="EMBL" id="BNCP01000006">
    <property type="protein sequence ID" value="GIL74903.1"/>
    <property type="molecule type" value="Genomic_DNA"/>
</dbReference>
<dbReference type="Proteomes" id="UP000747110">
    <property type="component" value="Unassembled WGS sequence"/>
</dbReference>
<dbReference type="PANTHER" id="PTHR48059">
    <property type="entry name" value="POLYGALACTURONASE INHIBITOR 1"/>
    <property type="match status" value="1"/>
</dbReference>
<comment type="caution">
    <text evidence="3">The sequence shown here is derived from an EMBL/GenBank/DDBJ whole genome shotgun (WGS) entry which is preliminary data.</text>
</comment>
<dbReference type="OrthoDB" id="549181at2759"/>
<dbReference type="Gene3D" id="3.80.10.10">
    <property type="entry name" value="Ribonuclease Inhibitor"/>
    <property type="match status" value="1"/>
</dbReference>
<organism evidence="3 4">
    <name type="scientific">Volvox reticuliferus</name>
    <dbReference type="NCBI Taxonomy" id="1737510"/>
    <lineage>
        <taxon>Eukaryota</taxon>
        <taxon>Viridiplantae</taxon>
        <taxon>Chlorophyta</taxon>
        <taxon>core chlorophytes</taxon>
        <taxon>Chlorophyceae</taxon>
        <taxon>CS clade</taxon>
        <taxon>Chlamydomonadales</taxon>
        <taxon>Volvocaceae</taxon>
        <taxon>Volvox</taxon>
    </lineage>
</organism>
<reference evidence="3" key="1">
    <citation type="journal article" date="2021" name="Proc. Natl. Acad. Sci. U.S.A.">
        <title>Three genomes in the algal genus Volvox reveal the fate of a haploid sex-determining region after a transition to homothallism.</title>
        <authorList>
            <person name="Yamamoto K."/>
            <person name="Hamaji T."/>
            <person name="Kawai-Toyooka H."/>
            <person name="Matsuzaki R."/>
            <person name="Takahashi F."/>
            <person name="Nishimura Y."/>
            <person name="Kawachi M."/>
            <person name="Noguchi H."/>
            <person name="Minakuchi Y."/>
            <person name="Umen J.G."/>
            <person name="Toyoda A."/>
            <person name="Nozaki H."/>
        </authorList>
    </citation>
    <scope>NUCLEOTIDE SEQUENCE</scope>
    <source>
        <strain evidence="3">NIES-3786</strain>
    </source>
</reference>
<evidence type="ECO:0000256" key="1">
    <source>
        <dbReference type="ARBA" id="ARBA00004196"/>
    </source>
</evidence>
<accession>A0A8J4C589</accession>
<evidence type="ECO:0000256" key="2">
    <source>
        <dbReference type="ARBA" id="ARBA00004430"/>
    </source>
</evidence>
<comment type="subcellular location">
    <subcellularLocation>
        <location evidence="1">Cell envelope</location>
    </subcellularLocation>
    <subcellularLocation>
        <location evidence="2">Cytoplasm</location>
        <location evidence="2">Cytoskeleton</location>
        <location evidence="2">Cilium axoneme</location>
    </subcellularLocation>
</comment>
<protein>
    <submittedName>
        <fullName evidence="3">Uncharacterized protein</fullName>
    </submittedName>
</protein>
<sequence>MGTIKGPTALLAAVVLIYWFVSKLHVHIYYISGFVQRSAGEHSESIGQPSQHYKGRQLSQGYANTSLDESRERDALLALYDATQGPAWRVANLSSKEAVPWGTEGVSYCRWYGVTCCATSPLFLVDCEGAHSVAILSLDSFGLSGSLPDALGDLRELTVLALGNNPRLVGGLPQSMSHLPHLLWMSVEDTGIVSCMEASNATDGTGGLLPPPLSGPCTLPASLVYSNLYGPYGASDLMCPLAILKSFLSYTSAFSPDVWDIITSPFPRPPIPGRGHRPAAV</sequence>
<keyword evidence="4" id="KW-1185">Reference proteome</keyword>